<evidence type="ECO:0000313" key="1">
    <source>
        <dbReference type="EMBL" id="KAK1423192.1"/>
    </source>
</evidence>
<reference evidence="1" key="1">
    <citation type="journal article" date="2023" name="bioRxiv">
        <title>Improved chromosome-level genome assembly for marigold (Tagetes erecta).</title>
        <authorList>
            <person name="Jiang F."/>
            <person name="Yuan L."/>
            <person name="Wang S."/>
            <person name="Wang H."/>
            <person name="Xu D."/>
            <person name="Wang A."/>
            <person name="Fan W."/>
        </authorList>
    </citation>
    <scope>NUCLEOTIDE SEQUENCE</scope>
    <source>
        <strain evidence="1">WSJ</strain>
        <tissue evidence="1">Leaf</tissue>
    </source>
</reference>
<evidence type="ECO:0000313" key="2">
    <source>
        <dbReference type="Proteomes" id="UP001229421"/>
    </source>
</evidence>
<dbReference type="Proteomes" id="UP001229421">
    <property type="component" value="Unassembled WGS sequence"/>
</dbReference>
<organism evidence="1 2">
    <name type="scientific">Tagetes erecta</name>
    <name type="common">African marigold</name>
    <dbReference type="NCBI Taxonomy" id="13708"/>
    <lineage>
        <taxon>Eukaryota</taxon>
        <taxon>Viridiplantae</taxon>
        <taxon>Streptophyta</taxon>
        <taxon>Embryophyta</taxon>
        <taxon>Tracheophyta</taxon>
        <taxon>Spermatophyta</taxon>
        <taxon>Magnoliopsida</taxon>
        <taxon>eudicotyledons</taxon>
        <taxon>Gunneridae</taxon>
        <taxon>Pentapetalae</taxon>
        <taxon>asterids</taxon>
        <taxon>campanulids</taxon>
        <taxon>Asterales</taxon>
        <taxon>Asteraceae</taxon>
        <taxon>Asteroideae</taxon>
        <taxon>Heliantheae alliance</taxon>
        <taxon>Tageteae</taxon>
        <taxon>Tagetes</taxon>
    </lineage>
</organism>
<keyword evidence="2" id="KW-1185">Reference proteome</keyword>
<dbReference type="EMBL" id="JAUHHV010000005">
    <property type="protein sequence ID" value="KAK1423192.1"/>
    <property type="molecule type" value="Genomic_DNA"/>
</dbReference>
<dbReference type="AlphaFoldDB" id="A0AAD8KMX0"/>
<proteinExistence type="predicted"/>
<accession>A0AAD8KMX0</accession>
<name>A0AAD8KMX0_TARER</name>
<comment type="caution">
    <text evidence="1">The sequence shown here is derived from an EMBL/GenBank/DDBJ whole genome shotgun (WGS) entry which is preliminary data.</text>
</comment>
<protein>
    <submittedName>
        <fullName evidence="1">Uncharacterized protein</fullName>
    </submittedName>
</protein>
<gene>
    <name evidence="1" type="ORF">QVD17_18487</name>
</gene>
<sequence>MFGKHNHTQRTTWHSSIRLKPQTEKYQIKIISNQNENILSLGREEWSARLKTRRETRELVGEEGSSWAR</sequence>